<keyword evidence="7" id="KW-0808">Transferase</keyword>
<keyword evidence="8" id="KW-1185">Reference proteome</keyword>
<comment type="similarity">
    <text evidence="2 5">Belongs to the trans-sulfuration enzymes family.</text>
</comment>
<feature type="region of interest" description="Disordered" evidence="6">
    <location>
        <begin position="60"/>
        <end position="80"/>
    </location>
</feature>
<evidence type="ECO:0000256" key="5">
    <source>
        <dbReference type="RuleBase" id="RU362118"/>
    </source>
</evidence>
<dbReference type="InterPro" id="IPR015421">
    <property type="entry name" value="PyrdxlP-dep_Trfase_major"/>
</dbReference>
<evidence type="ECO:0000313" key="8">
    <source>
        <dbReference type="Proteomes" id="UP000234382"/>
    </source>
</evidence>
<feature type="region of interest" description="Disordered" evidence="6">
    <location>
        <begin position="1"/>
        <end position="31"/>
    </location>
</feature>
<dbReference type="Proteomes" id="UP000234382">
    <property type="component" value="Unassembled WGS sequence"/>
</dbReference>
<dbReference type="Gene3D" id="3.40.640.10">
    <property type="entry name" value="Type I PLP-dependent aspartate aminotransferase-like (Major domain)"/>
    <property type="match status" value="1"/>
</dbReference>
<dbReference type="PANTHER" id="PTHR11808">
    <property type="entry name" value="TRANS-SULFURATION ENZYME FAMILY MEMBER"/>
    <property type="match status" value="1"/>
</dbReference>
<proteinExistence type="inferred from homology"/>
<name>A0A2H1HT46_9MICO</name>
<evidence type="ECO:0000256" key="6">
    <source>
        <dbReference type="SAM" id="MobiDB-lite"/>
    </source>
</evidence>
<evidence type="ECO:0000313" key="7">
    <source>
        <dbReference type="EMBL" id="SMX66030.1"/>
    </source>
</evidence>
<dbReference type="GO" id="GO:0004123">
    <property type="term" value="F:cystathionine gamma-lyase activity"/>
    <property type="evidence" value="ECO:0007669"/>
    <property type="project" value="TreeGrafter"/>
</dbReference>
<evidence type="ECO:0000256" key="3">
    <source>
        <dbReference type="ARBA" id="ARBA00022898"/>
    </source>
</evidence>
<dbReference type="GO" id="GO:0003962">
    <property type="term" value="F:cystathionine gamma-synthase activity"/>
    <property type="evidence" value="ECO:0007669"/>
    <property type="project" value="UniProtKB-EC"/>
</dbReference>
<dbReference type="PIRSF" id="PIRSF001434">
    <property type="entry name" value="CGS"/>
    <property type="match status" value="1"/>
</dbReference>
<dbReference type="GO" id="GO:0019343">
    <property type="term" value="P:cysteine biosynthetic process via cystathionine"/>
    <property type="evidence" value="ECO:0007669"/>
    <property type="project" value="TreeGrafter"/>
</dbReference>
<dbReference type="InterPro" id="IPR000277">
    <property type="entry name" value="Cys/Met-Metab_PyrdxlP-dep_enz"/>
</dbReference>
<gene>
    <name evidence="7" type="ORF">BI49514_00229</name>
</gene>
<sequence length="479" mass="49658">MNGLECQGPSDGTRATGPEQVEVSAPSKAADTGRTLQSYGIRVRNIAVDSVRCGEAYIGDMTQPEPASSPARNPGFAPDTVVVETGRPQRVDGASVNPPIDLSSTFVSAGDISNSPFAYARFDTPAWTPFEEALGQLEHASLPGLVFGSGLAAISAVISLVPAGGTLIIPTHSYQGALASAEQIAGRQNFDLVTVDIADTEAVIAALDEAGHATAGQVPAEETVASAGDADGWTASATAGEAAPPGMLWIESPTNPMLEVADVPALAAAAKDRGFLVSVDNTFATPLLQTPLDLGADIVVHSVTKYLAGHSDVVLGAVVTSSNSLREKLHTERSMRGGIAGPFEVWLALRGLRTLAVRLDRAQANAQVIAERLAAHPAVVETRYPGLPNDPGHARAAAQMNGFGAIISFTVATADKATAIAEAVRLWTPATSLGGVESLIERRRRHPSEPATVPEGLIRLSVGIENLDDLWADLEAALA</sequence>
<reference evidence="8" key="1">
    <citation type="submission" date="2017-03" db="EMBL/GenBank/DDBJ databases">
        <authorList>
            <person name="Monnet C."/>
        </authorList>
    </citation>
    <scope>NUCLEOTIDE SEQUENCE [LARGE SCALE GENOMIC DNA]</scope>
    <source>
        <strain evidence="8">ATCC 49514</strain>
    </source>
</reference>
<dbReference type="GO" id="GO:0030170">
    <property type="term" value="F:pyridoxal phosphate binding"/>
    <property type="evidence" value="ECO:0007669"/>
    <property type="project" value="InterPro"/>
</dbReference>
<dbReference type="EMBL" id="FXYX01000001">
    <property type="protein sequence ID" value="SMX66030.1"/>
    <property type="molecule type" value="Genomic_DNA"/>
</dbReference>
<evidence type="ECO:0000256" key="2">
    <source>
        <dbReference type="ARBA" id="ARBA00009077"/>
    </source>
</evidence>
<dbReference type="InterPro" id="IPR015422">
    <property type="entry name" value="PyrdxlP-dep_Trfase_small"/>
</dbReference>
<evidence type="ECO:0000256" key="1">
    <source>
        <dbReference type="ARBA" id="ARBA00001933"/>
    </source>
</evidence>
<dbReference type="SUPFAM" id="SSF53383">
    <property type="entry name" value="PLP-dependent transferases"/>
    <property type="match status" value="1"/>
</dbReference>
<dbReference type="InterPro" id="IPR015424">
    <property type="entry name" value="PyrdxlP-dep_Trfase"/>
</dbReference>
<comment type="cofactor">
    <cofactor evidence="1 5">
        <name>pyridoxal 5'-phosphate</name>
        <dbReference type="ChEBI" id="CHEBI:597326"/>
    </cofactor>
</comment>
<dbReference type="GO" id="GO:0005737">
    <property type="term" value="C:cytoplasm"/>
    <property type="evidence" value="ECO:0007669"/>
    <property type="project" value="TreeGrafter"/>
</dbReference>
<dbReference type="AlphaFoldDB" id="A0A2H1HT46"/>
<protein>
    <submittedName>
        <fullName evidence="7">Cystathionine gamma-synthase</fullName>
        <ecNumber evidence="7">2.5.1.48</ecNumber>
    </submittedName>
</protein>
<dbReference type="EC" id="2.5.1.48" evidence="7"/>
<evidence type="ECO:0000256" key="4">
    <source>
        <dbReference type="PIRSR" id="PIRSR001434-2"/>
    </source>
</evidence>
<dbReference type="PANTHER" id="PTHR11808:SF15">
    <property type="entry name" value="CYSTATHIONINE GAMMA-LYASE"/>
    <property type="match status" value="1"/>
</dbReference>
<organism evidence="7 8">
    <name type="scientific">Brevibacterium iodinum ATCC 49514</name>
    <dbReference type="NCBI Taxonomy" id="1255616"/>
    <lineage>
        <taxon>Bacteria</taxon>
        <taxon>Bacillati</taxon>
        <taxon>Actinomycetota</taxon>
        <taxon>Actinomycetes</taxon>
        <taxon>Micrococcales</taxon>
        <taxon>Brevibacteriaceae</taxon>
        <taxon>Brevibacterium</taxon>
    </lineage>
</organism>
<keyword evidence="3 4" id="KW-0663">Pyridoxal phosphate</keyword>
<dbReference type="Gene3D" id="3.90.1150.10">
    <property type="entry name" value="Aspartate Aminotransferase, domain 1"/>
    <property type="match status" value="1"/>
</dbReference>
<accession>A0A2H1HT46</accession>
<feature type="modified residue" description="N6-(pyridoxal phosphate)lysine" evidence="4">
    <location>
        <position position="305"/>
    </location>
</feature>
<dbReference type="GO" id="GO:0019346">
    <property type="term" value="P:transsulfuration"/>
    <property type="evidence" value="ECO:0007669"/>
    <property type="project" value="InterPro"/>
</dbReference>
<dbReference type="Pfam" id="PF01053">
    <property type="entry name" value="Cys_Met_Meta_PP"/>
    <property type="match status" value="2"/>
</dbReference>